<dbReference type="RefSeq" id="WP_306832555.1">
    <property type="nucleotide sequence ID" value="NZ_JAUSRA010000001.1"/>
</dbReference>
<comment type="caution">
    <text evidence="2">The sequence shown here is derived from an EMBL/GenBank/DDBJ whole genome shotgun (WGS) entry which is preliminary data.</text>
</comment>
<evidence type="ECO:0000313" key="3">
    <source>
        <dbReference type="Proteomes" id="UP001240984"/>
    </source>
</evidence>
<organism evidence="2 3">
    <name type="scientific">Catenuloplanes nepalensis</name>
    <dbReference type="NCBI Taxonomy" id="587533"/>
    <lineage>
        <taxon>Bacteria</taxon>
        <taxon>Bacillati</taxon>
        <taxon>Actinomycetota</taxon>
        <taxon>Actinomycetes</taxon>
        <taxon>Micromonosporales</taxon>
        <taxon>Micromonosporaceae</taxon>
        <taxon>Catenuloplanes</taxon>
    </lineage>
</organism>
<dbReference type="InterPro" id="IPR029068">
    <property type="entry name" value="Glyas_Bleomycin-R_OHBP_Dase"/>
</dbReference>
<evidence type="ECO:0000259" key="1">
    <source>
        <dbReference type="Pfam" id="PF18029"/>
    </source>
</evidence>
<dbReference type="EMBL" id="JAUSRA010000001">
    <property type="protein sequence ID" value="MDP9796179.1"/>
    <property type="molecule type" value="Genomic_DNA"/>
</dbReference>
<dbReference type="Gene3D" id="3.10.180.10">
    <property type="entry name" value="2,3-Dihydroxybiphenyl 1,2-Dioxygenase, domain 1"/>
    <property type="match status" value="2"/>
</dbReference>
<dbReference type="PANTHER" id="PTHR35908:SF1">
    <property type="entry name" value="CONSERVED PROTEIN"/>
    <property type="match status" value="1"/>
</dbReference>
<gene>
    <name evidence="2" type="ORF">J2S43_004691</name>
</gene>
<accession>A0ABT9MXL0</accession>
<dbReference type="CDD" id="cd06587">
    <property type="entry name" value="VOC"/>
    <property type="match status" value="1"/>
</dbReference>
<dbReference type="InterPro" id="IPR041581">
    <property type="entry name" value="Glyoxalase_6"/>
</dbReference>
<feature type="domain" description="Glyoxalase-like" evidence="1">
    <location>
        <begin position="136"/>
        <end position="236"/>
    </location>
</feature>
<dbReference type="PANTHER" id="PTHR35908">
    <property type="entry name" value="HYPOTHETICAL FUSION PROTEIN"/>
    <property type="match status" value="1"/>
</dbReference>
<reference evidence="2 3" key="1">
    <citation type="submission" date="2023-07" db="EMBL/GenBank/DDBJ databases">
        <title>Sequencing the genomes of 1000 actinobacteria strains.</title>
        <authorList>
            <person name="Klenk H.-P."/>
        </authorList>
    </citation>
    <scope>NUCLEOTIDE SEQUENCE [LARGE SCALE GENOMIC DNA]</scope>
    <source>
        <strain evidence="2 3">DSM 44710</strain>
    </source>
</reference>
<feature type="domain" description="Glyoxalase-like" evidence="1">
    <location>
        <begin position="20"/>
        <end position="122"/>
    </location>
</feature>
<protein>
    <recommendedName>
        <fullName evidence="1">Glyoxalase-like domain-containing protein</fullName>
    </recommendedName>
</protein>
<evidence type="ECO:0000313" key="2">
    <source>
        <dbReference type="EMBL" id="MDP9796179.1"/>
    </source>
</evidence>
<proteinExistence type="predicted"/>
<dbReference type="SUPFAM" id="SSF54593">
    <property type="entry name" value="Glyoxalase/Bleomycin resistance protein/Dihydroxybiphenyl dioxygenase"/>
    <property type="match status" value="2"/>
</dbReference>
<sequence>MIPEDLIKATRPMVQFDGLSLDVLDPGAQAAFWQAALGGGALRQEGPGRLRIDRIPRRPDAEILRLRQVRNLPPDGARVHVDLRLATQEPHALADAGAKLVRSPGDEPWYVLADPEGNEFCAFPTVDDRPPGVFELVVKCESARDLARWWSVVLGGRVEEEGAAVSVIGAPEFPWDFMVFDPVPDPRPVRNRLHWHVTLRDETPKDLIAYGARLISGPDTDEDGWLLEDPEGNRFHARAAGRV</sequence>
<dbReference type="Proteomes" id="UP001240984">
    <property type="component" value="Unassembled WGS sequence"/>
</dbReference>
<dbReference type="Pfam" id="PF18029">
    <property type="entry name" value="Glyoxalase_6"/>
    <property type="match status" value="2"/>
</dbReference>
<name>A0ABT9MXL0_9ACTN</name>
<keyword evidence="3" id="KW-1185">Reference proteome</keyword>